<evidence type="ECO:0000313" key="2">
    <source>
        <dbReference type="Proteomes" id="UP000190016"/>
    </source>
</evidence>
<organism evidence="1 2">
    <name type="scientific">Elizabethkingia ursingii</name>
    <dbReference type="NCBI Taxonomy" id="1756150"/>
    <lineage>
        <taxon>Bacteria</taxon>
        <taxon>Pseudomonadati</taxon>
        <taxon>Bacteroidota</taxon>
        <taxon>Flavobacteriia</taxon>
        <taxon>Flavobacteriales</taxon>
        <taxon>Weeksellaceae</taxon>
        <taxon>Elizabethkingia</taxon>
    </lineage>
</organism>
<dbReference type="RefSeq" id="WP_078779135.1">
    <property type="nucleotide sequence ID" value="NZ_MBDS01000017.1"/>
</dbReference>
<dbReference type="EMBL" id="MBDS01000017">
    <property type="protein sequence ID" value="OPB87020.1"/>
    <property type="molecule type" value="Genomic_DNA"/>
</dbReference>
<reference evidence="1 2" key="1">
    <citation type="submission" date="2016-07" db="EMBL/GenBank/DDBJ databases">
        <title>Revisiting the Taxonomy of the Elizabethkingia Genus based on Whole-Genome Sequencing, Optical Mapping, and MALDI-TOF.</title>
        <authorList>
            <person name="Nicholson A.C."/>
        </authorList>
    </citation>
    <scope>NUCLEOTIDE SEQUENCE [LARGE SCALE GENOMIC DNA]</scope>
    <source>
        <strain evidence="1 2">C1558</strain>
    </source>
</reference>
<gene>
    <name evidence="1" type="ORF">BB021_10940</name>
</gene>
<sequence length="363" mass="42857">MKHTEFNDLYEELRNKYLLNDVSKWFIEKRNEVLKQQPFDLEKKILITIYSEGSSVTLPEKVFTIENDLEYSILINSLKSFFLQSNPIETMFSAEFSFKECGKDEDLYEQFISGTKNMKAFISELKNSINEECQLSEQLIKKIDNFLFHQIPKNMLLIDDYVYYCEEDKFEKGSRAELSQQSSPVKSPISFLHKFMPQDATFDSFQSFVLMHVIIYQMQRDMMPAYMCIYEDDTFSLTPFKSTIKTTGYRKFGEIAKQIEIDKIKEIFFVTEMLIYEGEIINDPEFASMNSRNREIHATSEDLAFFRLGKDLAHKSYYFECEKIDNKPYVGLVLASPQILSDFRMFYAIAEEFKRLNMEQSVK</sequence>
<keyword evidence="2" id="KW-1185">Reference proteome</keyword>
<evidence type="ECO:0000313" key="1">
    <source>
        <dbReference type="EMBL" id="OPB87020.1"/>
    </source>
</evidence>
<protein>
    <recommendedName>
        <fullName evidence="3">DUF2357 domain-containing protein</fullName>
    </recommendedName>
</protein>
<proteinExistence type="predicted"/>
<accession>A0ABX3N7F6</accession>
<dbReference type="Proteomes" id="UP000190016">
    <property type="component" value="Unassembled WGS sequence"/>
</dbReference>
<evidence type="ECO:0008006" key="3">
    <source>
        <dbReference type="Google" id="ProtNLM"/>
    </source>
</evidence>
<name>A0ABX3N7F6_9FLAO</name>
<comment type="caution">
    <text evidence="1">The sequence shown here is derived from an EMBL/GenBank/DDBJ whole genome shotgun (WGS) entry which is preliminary data.</text>
</comment>